<organism evidence="2 3">
    <name type="scientific">Armillaria borealis</name>
    <dbReference type="NCBI Taxonomy" id="47425"/>
    <lineage>
        <taxon>Eukaryota</taxon>
        <taxon>Fungi</taxon>
        <taxon>Dikarya</taxon>
        <taxon>Basidiomycota</taxon>
        <taxon>Agaricomycotina</taxon>
        <taxon>Agaricomycetes</taxon>
        <taxon>Agaricomycetidae</taxon>
        <taxon>Agaricales</taxon>
        <taxon>Marasmiineae</taxon>
        <taxon>Physalacriaceae</taxon>
        <taxon>Armillaria</taxon>
    </lineage>
</organism>
<feature type="region of interest" description="Disordered" evidence="1">
    <location>
        <begin position="1"/>
        <end position="24"/>
    </location>
</feature>
<dbReference type="InterPro" id="IPR027417">
    <property type="entry name" value="P-loop_NTPase"/>
</dbReference>
<feature type="region of interest" description="Disordered" evidence="1">
    <location>
        <begin position="232"/>
        <end position="253"/>
    </location>
</feature>
<keyword evidence="2" id="KW-0378">Hydrolase</keyword>
<evidence type="ECO:0000313" key="3">
    <source>
        <dbReference type="Proteomes" id="UP001175226"/>
    </source>
</evidence>
<dbReference type="GO" id="GO:0046404">
    <property type="term" value="F:ATP-dependent polydeoxyribonucleotide 5'-hydroxyl-kinase activity"/>
    <property type="evidence" value="ECO:0007669"/>
    <property type="project" value="TreeGrafter"/>
</dbReference>
<evidence type="ECO:0000256" key="1">
    <source>
        <dbReference type="SAM" id="MobiDB-lite"/>
    </source>
</evidence>
<dbReference type="AlphaFoldDB" id="A0AA39MUM5"/>
<reference evidence="2" key="1">
    <citation type="submission" date="2023-06" db="EMBL/GenBank/DDBJ databases">
        <authorList>
            <consortium name="Lawrence Berkeley National Laboratory"/>
            <person name="Ahrendt S."/>
            <person name="Sahu N."/>
            <person name="Indic B."/>
            <person name="Wong-Bajracharya J."/>
            <person name="Merenyi Z."/>
            <person name="Ke H.-M."/>
            <person name="Monk M."/>
            <person name="Kocsube S."/>
            <person name="Drula E."/>
            <person name="Lipzen A."/>
            <person name="Balint B."/>
            <person name="Henrissat B."/>
            <person name="Andreopoulos B."/>
            <person name="Martin F.M."/>
            <person name="Harder C.B."/>
            <person name="Rigling D."/>
            <person name="Ford K.L."/>
            <person name="Foster G.D."/>
            <person name="Pangilinan J."/>
            <person name="Papanicolaou A."/>
            <person name="Barry K."/>
            <person name="LaButti K."/>
            <person name="Viragh M."/>
            <person name="Koriabine M."/>
            <person name="Yan M."/>
            <person name="Riley R."/>
            <person name="Champramary S."/>
            <person name="Plett K.L."/>
            <person name="Tsai I.J."/>
            <person name="Slot J."/>
            <person name="Sipos G."/>
            <person name="Plett J."/>
            <person name="Nagy L.G."/>
            <person name="Grigoriev I.V."/>
        </authorList>
    </citation>
    <scope>NUCLEOTIDE SEQUENCE</scope>
    <source>
        <strain evidence="2">FPL87.14</strain>
    </source>
</reference>
<keyword evidence="3" id="KW-1185">Reference proteome</keyword>
<feature type="compositionally biased region" description="Low complexity" evidence="1">
    <location>
        <begin position="1"/>
        <end position="23"/>
    </location>
</feature>
<sequence length="311" mass="34364">MVSFQSQAATSTSSKPSLSSSSGDDSEKIVLILVGLIGSGKSTFAQALQEHFPIFRRGSQDDLGNRRVVEQLARDSLRQGLSVCVDRTNFNEAQRKYWIQIAQEFPGTLIWVIVFDTPYEVCVSRLRERKFDSCHLYVTISITDSPHTPFSTGKSHPTIKTPEQAFDILARFASDFVPPMSHEGYHRCLYLSPSDHPSPTYSESDISTILRKVSNSVPAIPSVSAPSRTIISKAPRGSRPFPAFSNRNSRGRGGYRRYNYHQAHFGGGGGRSQYGSLNGDYVDAETVTQDREVIRDLHSQSTATEPAGPVT</sequence>
<dbReference type="GO" id="GO:0006281">
    <property type="term" value="P:DNA repair"/>
    <property type="evidence" value="ECO:0007669"/>
    <property type="project" value="TreeGrafter"/>
</dbReference>
<dbReference type="Gene3D" id="3.40.50.300">
    <property type="entry name" value="P-loop containing nucleotide triphosphate hydrolases"/>
    <property type="match status" value="1"/>
</dbReference>
<evidence type="ECO:0000313" key="2">
    <source>
        <dbReference type="EMBL" id="KAK0446659.1"/>
    </source>
</evidence>
<gene>
    <name evidence="2" type="ORF">EV421DRAFT_210683</name>
</gene>
<proteinExistence type="predicted"/>
<dbReference type="GO" id="GO:0003690">
    <property type="term" value="F:double-stranded DNA binding"/>
    <property type="evidence" value="ECO:0007669"/>
    <property type="project" value="TreeGrafter"/>
</dbReference>
<protein>
    <submittedName>
        <fullName evidence="2">P-loop containing nucleoside triphosphate hydrolase protein</fullName>
    </submittedName>
</protein>
<dbReference type="Proteomes" id="UP001175226">
    <property type="component" value="Unassembled WGS sequence"/>
</dbReference>
<dbReference type="SUPFAM" id="SSF52540">
    <property type="entry name" value="P-loop containing nucleoside triphosphate hydrolases"/>
    <property type="match status" value="1"/>
</dbReference>
<dbReference type="PANTHER" id="PTHR12083">
    <property type="entry name" value="BIFUNCTIONAL POLYNUCLEOTIDE PHOSPHATASE/KINASE"/>
    <property type="match status" value="1"/>
</dbReference>
<comment type="caution">
    <text evidence="2">The sequence shown here is derived from an EMBL/GenBank/DDBJ whole genome shotgun (WGS) entry which is preliminary data.</text>
</comment>
<name>A0AA39MUM5_9AGAR</name>
<dbReference type="Pfam" id="PF13671">
    <property type="entry name" value="AAA_33"/>
    <property type="match status" value="1"/>
</dbReference>
<dbReference type="GO" id="GO:0046403">
    <property type="term" value="F:polynucleotide 3'-phosphatase activity"/>
    <property type="evidence" value="ECO:0007669"/>
    <property type="project" value="TreeGrafter"/>
</dbReference>
<dbReference type="EMBL" id="JAUEPT010000013">
    <property type="protein sequence ID" value="KAK0446659.1"/>
    <property type="molecule type" value="Genomic_DNA"/>
</dbReference>
<dbReference type="PANTHER" id="PTHR12083:SF9">
    <property type="entry name" value="BIFUNCTIONAL POLYNUCLEOTIDE PHOSPHATASE_KINASE"/>
    <property type="match status" value="1"/>
</dbReference>
<accession>A0AA39MUM5</accession>